<reference evidence="1" key="1">
    <citation type="submission" date="2020-01" db="EMBL/GenBank/DDBJ databases">
        <authorList>
            <consortium name="DOE Joint Genome Institute"/>
            <person name="Haridas S."/>
            <person name="Albert R."/>
            <person name="Binder M."/>
            <person name="Bloem J."/>
            <person name="Labutti K."/>
            <person name="Salamov A."/>
            <person name="Andreopoulos B."/>
            <person name="Baker S.E."/>
            <person name="Barry K."/>
            <person name="Bills G."/>
            <person name="Bluhm B.H."/>
            <person name="Cannon C."/>
            <person name="Castanera R."/>
            <person name="Culley D.E."/>
            <person name="Daum C."/>
            <person name="Ezra D."/>
            <person name="Gonzalez J.B."/>
            <person name="Henrissat B."/>
            <person name="Kuo A."/>
            <person name="Liang C."/>
            <person name="Lipzen A."/>
            <person name="Lutzoni F."/>
            <person name="Magnuson J."/>
            <person name="Mondo S."/>
            <person name="Nolan M."/>
            <person name="Ohm R."/>
            <person name="Pangilinan J."/>
            <person name="Park H.-J."/>
            <person name="Ramirez L."/>
            <person name="Alfaro M."/>
            <person name="Sun H."/>
            <person name="Tritt A."/>
            <person name="Yoshinaga Y."/>
            <person name="Zwiers L.-H."/>
            <person name="Turgeon B.G."/>
            <person name="Goodwin S.B."/>
            <person name="Spatafora J.W."/>
            <person name="Crous P.W."/>
            <person name="Grigoriev I.V."/>
        </authorList>
    </citation>
    <scope>NUCLEOTIDE SEQUENCE</scope>
    <source>
        <strain evidence="1">CBS 394.84</strain>
    </source>
</reference>
<proteinExistence type="predicted"/>
<dbReference type="GO" id="GO:0005737">
    <property type="term" value="C:cytoplasm"/>
    <property type="evidence" value="ECO:0007669"/>
    <property type="project" value="TreeGrafter"/>
</dbReference>
<gene>
    <name evidence="1" type="ORF">K460DRAFT_399947</name>
</gene>
<dbReference type="PANTHER" id="PTHR21255:SF4">
    <property type="entry name" value="DYNEIN LIGHT CHAIN TCTEX-TYPE"/>
    <property type="match status" value="1"/>
</dbReference>
<dbReference type="EMBL" id="ML976614">
    <property type="protein sequence ID" value="KAF1849838.1"/>
    <property type="molecule type" value="Genomic_DNA"/>
</dbReference>
<dbReference type="PANTHER" id="PTHR21255">
    <property type="entry name" value="T-COMPLEX-ASSOCIATED-TESTIS-EXPRESSED 1/ DYNEIN LIGHT CHAIN"/>
    <property type="match status" value="1"/>
</dbReference>
<keyword evidence="2" id="KW-1185">Reference proteome</keyword>
<dbReference type="AlphaFoldDB" id="A0A9P4GNP3"/>
<dbReference type="GeneID" id="63853529"/>
<comment type="caution">
    <text evidence="1">The sequence shown here is derived from an EMBL/GenBank/DDBJ whole genome shotgun (WGS) entry which is preliminary data.</text>
</comment>
<organism evidence="1 2">
    <name type="scientific">Cucurbitaria berberidis CBS 394.84</name>
    <dbReference type="NCBI Taxonomy" id="1168544"/>
    <lineage>
        <taxon>Eukaryota</taxon>
        <taxon>Fungi</taxon>
        <taxon>Dikarya</taxon>
        <taxon>Ascomycota</taxon>
        <taxon>Pezizomycotina</taxon>
        <taxon>Dothideomycetes</taxon>
        <taxon>Pleosporomycetidae</taxon>
        <taxon>Pleosporales</taxon>
        <taxon>Pleosporineae</taxon>
        <taxon>Cucurbitariaceae</taxon>
        <taxon>Cucurbitaria</taxon>
    </lineage>
</organism>
<evidence type="ECO:0008006" key="3">
    <source>
        <dbReference type="Google" id="ProtNLM"/>
    </source>
</evidence>
<dbReference type="GO" id="GO:0005868">
    <property type="term" value="C:cytoplasmic dynein complex"/>
    <property type="evidence" value="ECO:0007669"/>
    <property type="project" value="TreeGrafter"/>
</dbReference>
<evidence type="ECO:0000313" key="1">
    <source>
        <dbReference type="EMBL" id="KAF1849838.1"/>
    </source>
</evidence>
<dbReference type="GO" id="GO:0007018">
    <property type="term" value="P:microtubule-based movement"/>
    <property type="evidence" value="ECO:0007669"/>
    <property type="project" value="TreeGrafter"/>
</dbReference>
<dbReference type="Pfam" id="PF03645">
    <property type="entry name" value="Tctex-1"/>
    <property type="match status" value="1"/>
</dbReference>
<dbReference type="Gene3D" id="3.30.1140.40">
    <property type="entry name" value="Tctex-1"/>
    <property type="match status" value="1"/>
</dbReference>
<accession>A0A9P4GNP3</accession>
<name>A0A9P4GNP3_9PLEO</name>
<dbReference type="InterPro" id="IPR005334">
    <property type="entry name" value="Tctex-1-like"/>
</dbReference>
<dbReference type="InterPro" id="IPR038586">
    <property type="entry name" value="Tctex-1-like_sf"/>
</dbReference>
<dbReference type="OrthoDB" id="10059120at2759"/>
<dbReference type="GO" id="GO:0045505">
    <property type="term" value="F:dynein intermediate chain binding"/>
    <property type="evidence" value="ECO:0007669"/>
    <property type="project" value="TreeGrafter"/>
</dbReference>
<dbReference type="Proteomes" id="UP000800039">
    <property type="component" value="Unassembled WGS sequence"/>
</dbReference>
<evidence type="ECO:0000313" key="2">
    <source>
        <dbReference type="Proteomes" id="UP000800039"/>
    </source>
</evidence>
<protein>
    <recommendedName>
        <fullName evidence="3">Tctex-1</fullName>
    </recommendedName>
</protein>
<sequence length="182" mass="19944">MASQSPLPTAELEQIASSACEQAIGASEAYDHTKVADWNTTIIVSKSPIRTPVVAQTHTRDRLPFAFFLVQPKSPTKHVNNTTQQTILKTLIAKTSHNASSPDTKVELSPEAGQPAYKYIANSTVIQHIGSPSEPEKHGRRGMHSAVGAFWNNEKDGTYSYKWEGAEKKGMDIVITITWIAI</sequence>
<dbReference type="CDD" id="cd21456">
    <property type="entry name" value="DLC-like_SpDlc1-like"/>
    <property type="match status" value="1"/>
</dbReference>
<dbReference type="RefSeq" id="XP_040792401.1">
    <property type="nucleotide sequence ID" value="XM_040936279.1"/>
</dbReference>